<feature type="transmembrane region" description="Helical" evidence="1">
    <location>
        <begin position="90"/>
        <end position="109"/>
    </location>
</feature>
<evidence type="ECO:0000313" key="2">
    <source>
        <dbReference type="EMBL" id="MFK7001381.1"/>
    </source>
</evidence>
<accession>A0ABW8PAP4</accession>
<name>A0ABW8PAP4_9FLAO</name>
<keyword evidence="1" id="KW-1133">Transmembrane helix</keyword>
<organism evidence="2 3">
    <name type="scientific">Flavobacterium oreochromis</name>
    <dbReference type="NCBI Taxonomy" id="2906078"/>
    <lineage>
        <taxon>Bacteria</taxon>
        <taxon>Pseudomonadati</taxon>
        <taxon>Bacteroidota</taxon>
        <taxon>Flavobacteriia</taxon>
        <taxon>Flavobacteriales</taxon>
        <taxon>Flavobacteriaceae</taxon>
        <taxon>Flavobacterium</taxon>
    </lineage>
</organism>
<protein>
    <submittedName>
        <fullName evidence="2">CopD family protein</fullName>
    </submittedName>
</protein>
<reference evidence="2 3" key="1">
    <citation type="submission" date="2024-02" db="EMBL/GenBank/DDBJ databases">
        <title>Comparative Genomic Analysis of Flavobacterium Species Causing Columnaris Disease of Freshwater Fish in Thailand: Insights into Virulence and Resistance Mechanisms.</title>
        <authorList>
            <person name="Nguyen D."/>
            <person name="Chokmangmeepisarn P."/>
            <person name="Khianchaikhan K."/>
            <person name="Morishita M."/>
            <person name="Bunnoy A."/>
            <person name="Rodkhum C."/>
        </authorList>
    </citation>
    <scope>NUCLEOTIDE SEQUENCE [LARGE SCALE GENOMIC DNA]</scope>
    <source>
        <strain evidence="2 3">CNRT2201</strain>
    </source>
</reference>
<keyword evidence="3" id="KW-1185">Reference proteome</keyword>
<gene>
    <name evidence="2" type="ORF">V3I07_10780</name>
</gene>
<keyword evidence="1" id="KW-0472">Membrane</keyword>
<dbReference type="EMBL" id="JAZGZP010000015">
    <property type="protein sequence ID" value="MFK7001381.1"/>
    <property type="molecule type" value="Genomic_DNA"/>
</dbReference>
<feature type="transmembrane region" description="Helical" evidence="1">
    <location>
        <begin position="6"/>
        <end position="30"/>
    </location>
</feature>
<evidence type="ECO:0000256" key="1">
    <source>
        <dbReference type="SAM" id="Phobius"/>
    </source>
</evidence>
<evidence type="ECO:0000313" key="3">
    <source>
        <dbReference type="Proteomes" id="UP001621706"/>
    </source>
</evidence>
<keyword evidence="1" id="KW-0812">Transmembrane</keyword>
<feature type="transmembrane region" description="Helical" evidence="1">
    <location>
        <begin position="118"/>
        <end position="142"/>
    </location>
</feature>
<dbReference type="RefSeq" id="WP_088398447.1">
    <property type="nucleotide sequence ID" value="NZ_JAZGZP010000015.1"/>
</dbReference>
<dbReference type="Proteomes" id="UP001621706">
    <property type="component" value="Unassembled WGS sequence"/>
</dbReference>
<comment type="caution">
    <text evidence="2">The sequence shown here is derived from an EMBL/GenBank/DDBJ whole genome shotgun (WGS) entry which is preliminary data.</text>
</comment>
<proteinExistence type="predicted"/>
<feature type="transmembrane region" description="Helical" evidence="1">
    <location>
        <begin position="51"/>
        <end position="70"/>
    </location>
</feature>
<sequence>MLHHFLLIIHLLAASIWVGGHLILSIRYLPKALKKRDIQIIKDFEKHYEPIGLPALLFLVTTGILMAYQYNITFTNWFSFQTNIEKIVSIKLLLLSLTLVLAIHARLFIIPKLTPEKIILMAIHILLVTIIGVSMLILGSFVRLGGL</sequence>